<dbReference type="InterPro" id="IPR001387">
    <property type="entry name" value="Cro/C1-type_HTH"/>
</dbReference>
<name>A0ABS8DB78_9NEIS</name>
<dbReference type="EMBL" id="JAJBZT010000020">
    <property type="protein sequence ID" value="MCB6185412.1"/>
    <property type="molecule type" value="Genomic_DNA"/>
</dbReference>
<sequence>MDKTTLNYLEQAKEVTGCKSDYALAKVLETTTPVISRYMSGQRIIDAEMCFKLAVILKVDPAEIVATAEYERAKTDDKREIFKSFLSSIRHAAGWLVAVSALTLALQGGGQRVGQDSQNHAKAAIILAVFYILFL</sequence>
<gene>
    <name evidence="2" type="ORF">LIN78_17840</name>
</gene>
<dbReference type="CDD" id="cd00093">
    <property type="entry name" value="HTH_XRE"/>
    <property type="match status" value="1"/>
</dbReference>
<evidence type="ECO:0000313" key="3">
    <source>
        <dbReference type="Proteomes" id="UP001165395"/>
    </source>
</evidence>
<feature type="domain" description="HTH cro/C1-type" evidence="1">
    <location>
        <begin position="23"/>
        <end position="64"/>
    </location>
</feature>
<dbReference type="PROSITE" id="PS50943">
    <property type="entry name" value="HTH_CROC1"/>
    <property type="match status" value="1"/>
</dbReference>
<dbReference type="Proteomes" id="UP001165395">
    <property type="component" value="Unassembled WGS sequence"/>
</dbReference>
<dbReference type="Pfam" id="PF01381">
    <property type="entry name" value="HTH_3"/>
    <property type="match status" value="1"/>
</dbReference>
<accession>A0ABS8DB78</accession>
<dbReference type="SUPFAM" id="SSF47413">
    <property type="entry name" value="lambda repressor-like DNA-binding domains"/>
    <property type="match status" value="1"/>
</dbReference>
<evidence type="ECO:0000313" key="2">
    <source>
        <dbReference type="EMBL" id="MCB6185412.1"/>
    </source>
</evidence>
<evidence type="ECO:0000259" key="1">
    <source>
        <dbReference type="PROSITE" id="PS50943"/>
    </source>
</evidence>
<dbReference type="RefSeq" id="WP_227182243.1">
    <property type="nucleotide sequence ID" value="NZ_JAJBZT010000020.1"/>
</dbReference>
<reference evidence="2" key="1">
    <citation type="submission" date="2021-10" db="EMBL/GenBank/DDBJ databases">
        <title>The complete genome sequence of Leeia sp. TBRC 13508.</title>
        <authorList>
            <person name="Charoenyingcharoen P."/>
            <person name="Yukphan P."/>
        </authorList>
    </citation>
    <scope>NUCLEOTIDE SEQUENCE</scope>
    <source>
        <strain evidence="2">TBRC 13508</strain>
    </source>
</reference>
<organism evidence="2 3">
    <name type="scientific">Leeia speluncae</name>
    <dbReference type="NCBI Taxonomy" id="2884804"/>
    <lineage>
        <taxon>Bacteria</taxon>
        <taxon>Pseudomonadati</taxon>
        <taxon>Pseudomonadota</taxon>
        <taxon>Betaproteobacteria</taxon>
        <taxon>Neisseriales</taxon>
        <taxon>Leeiaceae</taxon>
        <taxon>Leeia</taxon>
    </lineage>
</organism>
<keyword evidence="3" id="KW-1185">Reference proteome</keyword>
<feature type="non-terminal residue" evidence="2">
    <location>
        <position position="135"/>
    </location>
</feature>
<proteinExistence type="predicted"/>
<comment type="caution">
    <text evidence="2">The sequence shown here is derived from an EMBL/GenBank/DDBJ whole genome shotgun (WGS) entry which is preliminary data.</text>
</comment>
<dbReference type="InterPro" id="IPR010982">
    <property type="entry name" value="Lambda_DNA-bd_dom_sf"/>
</dbReference>
<dbReference type="Gene3D" id="1.10.260.40">
    <property type="entry name" value="lambda repressor-like DNA-binding domains"/>
    <property type="match status" value="1"/>
</dbReference>
<protein>
    <submittedName>
        <fullName evidence="2">Helix-turn-helix domain-containing protein</fullName>
    </submittedName>
</protein>